<feature type="transmembrane region" description="Helical" evidence="1">
    <location>
        <begin position="139"/>
        <end position="157"/>
    </location>
</feature>
<feature type="transmembrane region" description="Helical" evidence="1">
    <location>
        <begin position="64"/>
        <end position="84"/>
    </location>
</feature>
<dbReference type="EMBL" id="JAXCGZ010022681">
    <property type="protein sequence ID" value="KAK7027381.1"/>
    <property type="molecule type" value="Genomic_DNA"/>
</dbReference>
<feature type="transmembrane region" description="Helical" evidence="1">
    <location>
        <begin position="25"/>
        <end position="52"/>
    </location>
</feature>
<evidence type="ECO:0000256" key="1">
    <source>
        <dbReference type="SAM" id="Phobius"/>
    </source>
</evidence>
<proteinExistence type="predicted"/>
<keyword evidence="1" id="KW-0812">Transmembrane</keyword>
<feature type="transmembrane region" description="Helical" evidence="1">
    <location>
        <begin position="104"/>
        <end position="127"/>
    </location>
</feature>
<name>A0AAN8WNE2_HALRR</name>
<dbReference type="AlphaFoldDB" id="A0AAN8WNE2"/>
<dbReference type="SUPFAM" id="SSF81321">
    <property type="entry name" value="Family A G protein-coupled receptor-like"/>
    <property type="match status" value="1"/>
</dbReference>
<evidence type="ECO:0000313" key="3">
    <source>
        <dbReference type="Proteomes" id="UP001381693"/>
    </source>
</evidence>
<reference evidence="2 3" key="1">
    <citation type="submission" date="2023-11" db="EMBL/GenBank/DDBJ databases">
        <title>Halocaridina rubra genome assembly.</title>
        <authorList>
            <person name="Smith C."/>
        </authorList>
    </citation>
    <scope>NUCLEOTIDE SEQUENCE [LARGE SCALE GENOMIC DNA]</scope>
    <source>
        <strain evidence="2">EP-1</strain>
        <tissue evidence="2">Whole</tissue>
    </source>
</reference>
<keyword evidence="1" id="KW-0472">Membrane</keyword>
<evidence type="ECO:0000313" key="2">
    <source>
        <dbReference type="EMBL" id="KAK7027381.1"/>
    </source>
</evidence>
<sequence length="160" mass="17708">MENTTSSKVNVSANNGTCLHTYSGLLIYFIGHTYIVIVLGSLCNLIAIWCIATNKKISRSMKILLGNIFITQLLYCLVTAPIVSEFGRRDLYCRLHELPYAVGYFMACSAIFSDASVFSTVAAVSIIRLRAFQVAHQQVKLPVVATIILGSWCFAIFNML</sequence>
<gene>
    <name evidence="2" type="ORF">SK128_013595</name>
</gene>
<organism evidence="2 3">
    <name type="scientific">Halocaridina rubra</name>
    <name type="common">Hawaiian red shrimp</name>
    <dbReference type="NCBI Taxonomy" id="373956"/>
    <lineage>
        <taxon>Eukaryota</taxon>
        <taxon>Metazoa</taxon>
        <taxon>Ecdysozoa</taxon>
        <taxon>Arthropoda</taxon>
        <taxon>Crustacea</taxon>
        <taxon>Multicrustacea</taxon>
        <taxon>Malacostraca</taxon>
        <taxon>Eumalacostraca</taxon>
        <taxon>Eucarida</taxon>
        <taxon>Decapoda</taxon>
        <taxon>Pleocyemata</taxon>
        <taxon>Caridea</taxon>
        <taxon>Atyoidea</taxon>
        <taxon>Atyidae</taxon>
        <taxon>Halocaridina</taxon>
    </lineage>
</organism>
<dbReference type="Proteomes" id="UP001381693">
    <property type="component" value="Unassembled WGS sequence"/>
</dbReference>
<evidence type="ECO:0008006" key="4">
    <source>
        <dbReference type="Google" id="ProtNLM"/>
    </source>
</evidence>
<comment type="caution">
    <text evidence="2">The sequence shown here is derived from an EMBL/GenBank/DDBJ whole genome shotgun (WGS) entry which is preliminary data.</text>
</comment>
<protein>
    <recommendedName>
        <fullName evidence="4">G-protein coupled receptors family 1 profile domain-containing protein</fullName>
    </recommendedName>
</protein>
<accession>A0AAN8WNE2</accession>
<dbReference type="Gene3D" id="1.20.1070.10">
    <property type="entry name" value="Rhodopsin 7-helix transmembrane proteins"/>
    <property type="match status" value="1"/>
</dbReference>
<keyword evidence="1" id="KW-1133">Transmembrane helix</keyword>
<keyword evidence="3" id="KW-1185">Reference proteome</keyword>
<feature type="non-terminal residue" evidence="2">
    <location>
        <position position="160"/>
    </location>
</feature>